<dbReference type="InterPro" id="IPR036388">
    <property type="entry name" value="WH-like_DNA-bd_sf"/>
</dbReference>
<protein>
    <submittedName>
        <fullName evidence="6">Transcriptional regulator, LysR family</fullName>
    </submittedName>
</protein>
<dbReference type="PANTHER" id="PTHR30537">
    <property type="entry name" value="HTH-TYPE TRANSCRIPTIONAL REGULATOR"/>
    <property type="match status" value="1"/>
</dbReference>
<organism evidence="6 7">
    <name type="scientific">Noviherbaspirillum suwonense</name>
    <dbReference type="NCBI Taxonomy" id="1224511"/>
    <lineage>
        <taxon>Bacteria</taxon>
        <taxon>Pseudomonadati</taxon>
        <taxon>Pseudomonadota</taxon>
        <taxon>Betaproteobacteria</taxon>
        <taxon>Burkholderiales</taxon>
        <taxon>Oxalobacteraceae</taxon>
        <taxon>Noviherbaspirillum</taxon>
    </lineage>
</organism>
<comment type="caution">
    <text evidence="6">The sequence shown here is derived from an EMBL/GenBank/DDBJ whole genome shotgun (WGS) entry which is preliminary data.</text>
</comment>
<dbReference type="EMBL" id="FXUL01000013">
    <property type="protein sequence ID" value="SMP67953.1"/>
    <property type="molecule type" value="Genomic_DNA"/>
</dbReference>
<evidence type="ECO:0000256" key="3">
    <source>
        <dbReference type="ARBA" id="ARBA00023125"/>
    </source>
</evidence>
<gene>
    <name evidence="6" type="ORF">SAMN06295970_11373</name>
</gene>
<reference evidence="6 7" key="1">
    <citation type="submission" date="2017-05" db="EMBL/GenBank/DDBJ databases">
        <authorList>
            <person name="Varghese N."/>
            <person name="Submissions S."/>
        </authorList>
    </citation>
    <scope>NUCLEOTIDE SEQUENCE [LARGE SCALE GENOMIC DNA]</scope>
    <source>
        <strain evidence="6 7">DSM 26001</strain>
    </source>
</reference>
<dbReference type="Gene3D" id="1.10.10.10">
    <property type="entry name" value="Winged helix-like DNA-binding domain superfamily/Winged helix DNA-binding domain"/>
    <property type="match status" value="1"/>
</dbReference>
<dbReference type="RefSeq" id="WP_283443423.1">
    <property type="nucleotide sequence ID" value="NZ_FXUL01000013.1"/>
</dbReference>
<dbReference type="InterPro" id="IPR000847">
    <property type="entry name" value="LysR_HTH_N"/>
</dbReference>
<evidence type="ECO:0000256" key="2">
    <source>
        <dbReference type="ARBA" id="ARBA00023015"/>
    </source>
</evidence>
<evidence type="ECO:0000256" key="1">
    <source>
        <dbReference type="ARBA" id="ARBA00009437"/>
    </source>
</evidence>
<dbReference type="PANTHER" id="PTHR30537:SF79">
    <property type="entry name" value="TRANSCRIPTIONAL REGULATOR-RELATED"/>
    <property type="match status" value="1"/>
</dbReference>
<dbReference type="CDD" id="cd08432">
    <property type="entry name" value="PBP2_GcdR_TrpI_HvrB_AmpR_like"/>
    <property type="match status" value="1"/>
</dbReference>
<dbReference type="Gene3D" id="3.40.190.10">
    <property type="entry name" value="Periplasmic binding protein-like II"/>
    <property type="match status" value="2"/>
</dbReference>
<dbReference type="InterPro" id="IPR036390">
    <property type="entry name" value="WH_DNA-bd_sf"/>
</dbReference>
<keyword evidence="4" id="KW-0804">Transcription</keyword>
<dbReference type="InterPro" id="IPR005119">
    <property type="entry name" value="LysR_subst-bd"/>
</dbReference>
<evidence type="ECO:0000259" key="5">
    <source>
        <dbReference type="PROSITE" id="PS50931"/>
    </source>
</evidence>
<keyword evidence="2" id="KW-0805">Transcription regulation</keyword>
<evidence type="ECO:0000256" key="4">
    <source>
        <dbReference type="ARBA" id="ARBA00023163"/>
    </source>
</evidence>
<proteinExistence type="inferred from homology"/>
<evidence type="ECO:0000313" key="7">
    <source>
        <dbReference type="Proteomes" id="UP001158049"/>
    </source>
</evidence>
<dbReference type="SUPFAM" id="SSF46785">
    <property type="entry name" value="Winged helix' DNA-binding domain"/>
    <property type="match status" value="1"/>
</dbReference>
<dbReference type="PROSITE" id="PS50931">
    <property type="entry name" value="HTH_LYSR"/>
    <property type="match status" value="1"/>
</dbReference>
<dbReference type="InterPro" id="IPR058163">
    <property type="entry name" value="LysR-type_TF_proteobact-type"/>
</dbReference>
<dbReference type="SUPFAM" id="SSF53850">
    <property type="entry name" value="Periplasmic binding protein-like II"/>
    <property type="match status" value="1"/>
</dbReference>
<evidence type="ECO:0000313" key="6">
    <source>
        <dbReference type="EMBL" id="SMP67953.1"/>
    </source>
</evidence>
<dbReference type="Pfam" id="PF03466">
    <property type="entry name" value="LysR_substrate"/>
    <property type="match status" value="1"/>
</dbReference>
<name>A0ABY1QDA0_9BURK</name>
<comment type="similarity">
    <text evidence="1">Belongs to the LysR transcriptional regulatory family.</text>
</comment>
<keyword evidence="3" id="KW-0238">DNA-binding</keyword>
<dbReference type="Pfam" id="PF00126">
    <property type="entry name" value="HTH_1"/>
    <property type="match status" value="1"/>
</dbReference>
<keyword evidence="7" id="KW-1185">Reference proteome</keyword>
<sequence length="310" mass="34330">MVSPAGPRSARPAPASRLPPVHALSAFEAAARLNSFALAADELCITPSALSHRIRLLEDFVGERLFIRDGRSFALSEFGRRYLDVVRSALRTLTDFPMPHRSAPAQPRVKVALPPTFARYLFVPRLAEFTRLHPGIVVEVFLSVPLYDLSLSESDVEVRFGAGNYPDIITEKLFEEPAFAVASPAYLAQVGPIDTPADLRRATLLRSALEPWQPWFEAAGLDWPEPSAGLRVDDLGLLLEAIRHGYGIGLTRLHFAESALASGELVRLFDVELASPPHAYYLVYEKPAPERAEVTLFIEWMKATFSNGQR</sequence>
<dbReference type="Proteomes" id="UP001158049">
    <property type="component" value="Unassembled WGS sequence"/>
</dbReference>
<feature type="domain" description="HTH lysR-type" evidence="5">
    <location>
        <begin position="19"/>
        <end position="76"/>
    </location>
</feature>
<accession>A0ABY1QDA0</accession>